<keyword evidence="3" id="KW-1185">Reference proteome</keyword>
<evidence type="ECO:0000313" key="3">
    <source>
        <dbReference type="Proteomes" id="UP000233837"/>
    </source>
</evidence>
<organism evidence="2 3">
    <name type="scientific">Dendrobium catenatum</name>
    <dbReference type="NCBI Taxonomy" id="906689"/>
    <lineage>
        <taxon>Eukaryota</taxon>
        <taxon>Viridiplantae</taxon>
        <taxon>Streptophyta</taxon>
        <taxon>Embryophyta</taxon>
        <taxon>Tracheophyta</taxon>
        <taxon>Spermatophyta</taxon>
        <taxon>Magnoliopsida</taxon>
        <taxon>Liliopsida</taxon>
        <taxon>Asparagales</taxon>
        <taxon>Orchidaceae</taxon>
        <taxon>Epidendroideae</taxon>
        <taxon>Malaxideae</taxon>
        <taxon>Dendrobiinae</taxon>
        <taxon>Dendrobium</taxon>
    </lineage>
</organism>
<evidence type="ECO:0008006" key="4">
    <source>
        <dbReference type="Google" id="ProtNLM"/>
    </source>
</evidence>
<dbReference type="Proteomes" id="UP000233837">
    <property type="component" value="Unassembled WGS sequence"/>
</dbReference>
<dbReference type="PANTHER" id="PTHR21245">
    <property type="entry name" value="HETEROGENEOUS NUCLEAR RIBONUCLEOPROTEIN"/>
    <property type="match status" value="1"/>
</dbReference>
<name>A0A2I0WTT7_9ASPA</name>
<gene>
    <name evidence="2" type="ORF">MA16_Dca000418</name>
</gene>
<reference evidence="2 3" key="2">
    <citation type="journal article" date="2017" name="Nature">
        <title>The Apostasia genome and the evolution of orchids.</title>
        <authorList>
            <person name="Zhang G.Q."/>
            <person name="Liu K.W."/>
            <person name="Li Z."/>
            <person name="Lohaus R."/>
            <person name="Hsiao Y.Y."/>
            <person name="Niu S.C."/>
            <person name="Wang J.Y."/>
            <person name="Lin Y.C."/>
            <person name="Xu Q."/>
            <person name="Chen L.J."/>
            <person name="Yoshida K."/>
            <person name="Fujiwara S."/>
            <person name="Wang Z.W."/>
            <person name="Zhang Y.Q."/>
            <person name="Mitsuda N."/>
            <person name="Wang M."/>
            <person name="Liu G.H."/>
            <person name="Pecoraro L."/>
            <person name="Huang H.X."/>
            <person name="Xiao X.J."/>
            <person name="Lin M."/>
            <person name="Wu X.Y."/>
            <person name="Wu W.L."/>
            <person name="Chen Y.Y."/>
            <person name="Chang S.B."/>
            <person name="Sakamoto S."/>
            <person name="Ohme-Takagi M."/>
            <person name="Yagi M."/>
            <person name="Zeng S.J."/>
            <person name="Shen C.Y."/>
            <person name="Yeh C.M."/>
            <person name="Luo Y.B."/>
            <person name="Tsai W.C."/>
            <person name="Van de Peer Y."/>
            <person name="Liu Z.J."/>
        </authorList>
    </citation>
    <scope>NUCLEOTIDE SEQUENCE [LARGE SCALE GENOMIC DNA]</scope>
    <source>
        <tissue evidence="2">The whole plant</tissue>
    </source>
</reference>
<protein>
    <recommendedName>
        <fullName evidence="4">RRM domain-containing protein</fullName>
    </recommendedName>
</protein>
<dbReference type="AlphaFoldDB" id="A0A2I0WTT7"/>
<accession>A0A2I0WTT7</accession>
<evidence type="ECO:0000313" key="2">
    <source>
        <dbReference type="EMBL" id="PKU79074.1"/>
    </source>
</evidence>
<sequence length="234" mass="26837">MECLILPEDLKSEGKIKVFAFHEFSSNSDAMAAFQRLRKPDVFFGRHNIARVVFVRSPLHPSQEVLLQADDDSRQVSCCRSIQASSPGPVMSNAKKFCYNRIPPELEEKLYIMFRRIVATGENVWIPNSSVLPPELNDDHTISYEEDYTQDEQTNLLHVPTNEPTGNYNSQRTQQSATFLRRRKRVRTPKSGTRELFLNLVEDLMDAAKSISSIISTSKNKRRTFTILDILKDI</sequence>
<proteinExistence type="predicted"/>
<dbReference type="EMBL" id="KZ502442">
    <property type="protein sequence ID" value="PKU79074.1"/>
    <property type="molecule type" value="Genomic_DNA"/>
</dbReference>
<keyword evidence="1" id="KW-0694">RNA-binding</keyword>
<dbReference type="GO" id="GO:0003723">
    <property type="term" value="F:RNA binding"/>
    <property type="evidence" value="ECO:0007669"/>
    <property type="project" value="UniProtKB-KW"/>
</dbReference>
<reference evidence="2 3" key="1">
    <citation type="journal article" date="2016" name="Sci. Rep.">
        <title>The Dendrobium catenatum Lindl. genome sequence provides insights into polysaccharide synthase, floral development and adaptive evolution.</title>
        <authorList>
            <person name="Zhang G.Q."/>
            <person name="Xu Q."/>
            <person name="Bian C."/>
            <person name="Tsai W.C."/>
            <person name="Yeh C.M."/>
            <person name="Liu K.W."/>
            <person name="Yoshida K."/>
            <person name="Zhang L.S."/>
            <person name="Chang S.B."/>
            <person name="Chen F."/>
            <person name="Shi Y."/>
            <person name="Su Y.Y."/>
            <person name="Zhang Y.Q."/>
            <person name="Chen L.J."/>
            <person name="Yin Y."/>
            <person name="Lin M."/>
            <person name="Huang H."/>
            <person name="Deng H."/>
            <person name="Wang Z.W."/>
            <person name="Zhu S.L."/>
            <person name="Zhao X."/>
            <person name="Deng C."/>
            <person name="Niu S.C."/>
            <person name="Huang J."/>
            <person name="Wang M."/>
            <person name="Liu G.H."/>
            <person name="Yang H.J."/>
            <person name="Xiao X.J."/>
            <person name="Hsiao Y.Y."/>
            <person name="Wu W.L."/>
            <person name="Chen Y.Y."/>
            <person name="Mitsuda N."/>
            <person name="Ohme-Takagi M."/>
            <person name="Luo Y.B."/>
            <person name="Van de Peer Y."/>
            <person name="Liu Z.J."/>
        </authorList>
    </citation>
    <scope>NUCLEOTIDE SEQUENCE [LARGE SCALE GENOMIC DNA]</scope>
    <source>
        <tissue evidence="2">The whole plant</tissue>
    </source>
</reference>
<evidence type="ECO:0000256" key="1">
    <source>
        <dbReference type="ARBA" id="ARBA00022884"/>
    </source>
</evidence>
<dbReference type="STRING" id="906689.A0A2I0WTT7"/>